<organism evidence="1">
    <name type="scientific">marine metagenome</name>
    <dbReference type="NCBI Taxonomy" id="408172"/>
    <lineage>
        <taxon>unclassified sequences</taxon>
        <taxon>metagenomes</taxon>
        <taxon>ecological metagenomes</taxon>
    </lineage>
</organism>
<dbReference type="AlphaFoldDB" id="A0A382VF10"/>
<sequence>FLRKAWVVWDSNPGTQIINLIPIFELVVPSSNLYLRPRIDLKALSILAEYSVPLSNWNSIKSERKA</sequence>
<reference evidence="1" key="1">
    <citation type="submission" date="2018-05" db="EMBL/GenBank/DDBJ databases">
        <authorList>
            <person name="Lanie J.A."/>
            <person name="Ng W.-L."/>
            <person name="Kazmierczak K.M."/>
            <person name="Andrzejewski T.M."/>
            <person name="Davidsen T.M."/>
            <person name="Wayne K.J."/>
            <person name="Tettelin H."/>
            <person name="Glass J.I."/>
            <person name="Rusch D."/>
            <person name="Podicherti R."/>
            <person name="Tsui H.-C.T."/>
            <person name="Winkler M.E."/>
        </authorList>
    </citation>
    <scope>NUCLEOTIDE SEQUENCE</scope>
</reference>
<gene>
    <name evidence="1" type="ORF">METZ01_LOCUS397834</name>
</gene>
<name>A0A382VF10_9ZZZZ</name>
<feature type="non-terminal residue" evidence="1">
    <location>
        <position position="1"/>
    </location>
</feature>
<dbReference type="EMBL" id="UINC01151398">
    <property type="protein sequence ID" value="SVD44980.1"/>
    <property type="molecule type" value="Genomic_DNA"/>
</dbReference>
<evidence type="ECO:0000313" key="1">
    <source>
        <dbReference type="EMBL" id="SVD44980.1"/>
    </source>
</evidence>
<accession>A0A382VF10</accession>
<protein>
    <submittedName>
        <fullName evidence="1">Uncharacterized protein</fullName>
    </submittedName>
</protein>
<proteinExistence type="predicted"/>